<keyword evidence="5 6" id="KW-0408">Iron</keyword>
<evidence type="ECO:0000256" key="4">
    <source>
        <dbReference type="ARBA" id="ARBA00022982"/>
    </source>
</evidence>
<feature type="signal peptide" evidence="7">
    <location>
        <begin position="1"/>
        <end position="22"/>
    </location>
</feature>
<evidence type="ECO:0000313" key="9">
    <source>
        <dbReference type="EMBL" id="MCX2982583.1"/>
    </source>
</evidence>
<evidence type="ECO:0000256" key="5">
    <source>
        <dbReference type="ARBA" id="ARBA00023004"/>
    </source>
</evidence>
<dbReference type="Proteomes" id="UP001143362">
    <property type="component" value="Unassembled WGS sequence"/>
</dbReference>
<keyword evidence="2 6" id="KW-0349">Heme</keyword>
<name>A0ABT3TJU5_9GAMM</name>
<evidence type="ECO:0000256" key="3">
    <source>
        <dbReference type="ARBA" id="ARBA00022723"/>
    </source>
</evidence>
<feature type="chain" id="PRO_5046586063" evidence="7">
    <location>
        <begin position="23"/>
        <end position="111"/>
    </location>
</feature>
<dbReference type="InterPro" id="IPR036909">
    <property type="entry name" value="Cyt_c-like_dom_sf"/>
</dbReference>
<dbReference type="PROSITE" id="PS51007">
    <property type="entry name" value="CYTC"/>
    <property type="match status" value="1"/>
</dbReference>
<dbReference type="InterPro" id="IPR002323">
    <property type="entry name" value="Cyt_CIE"/>
</dbReference>
<keyword evidence="4" id="KW-0249">Electron transport</keyword>
<comment type="caution">
    <text evidence="9">The sequence shown here is derived from an EMBL/GenBank/DDBJ whole genome shotgun (WGS) entry which is preliminary data.</text>
</comment>
<evidence type="ECO:0000256" key="1">
    <source>
        <dbReference type="ARBA" id="ARBA00022448"/>
    </source>
</evidence>
<feature type="domain" description="Cytochrome c" evidence="8">
    <location>
        <begin position="24"/>
        <end position="104"/>
    </location>
</feature>
<dbReference type="InterPro" id="IPR009056">
    <property type="entry name" value="Cyt_c-like_dom"/>
</dbReference>
<evidence type="ECO:0000256" key="7">
    <source>
        <dbReference type="SAM" id="SignalP"/>
    </source>
</evidence>
<evidence type="ECO:0000256" key="6">
    <source>
        <dbReference type="PROSITE-ProRule" id="PRU00433"/>
    </source>
</evidence>
<organism evidence="9 10">
    <name type="scientific">Candidatus Litorirhabdus singularis</name>
    <dbReference type="NCBI Taxonomy" id="2518993"/>
    <lineage>
        <taxon>Bacteria</taxon>
        <taxon>Pseudomonadati</taxon>
        <taxon>Pseudomonadota</taxon>
        <taxon>Gammaproteobacteria</taxon>
        <taxon>Cellvibrionales</taxon>
        <taxon>Halieaceae</taxon>
        <taxon>Candidatus Litorirhabdus</taxon>
    </lineage>
</organism>
<dbReference type="SUPFAM" id="SSF46626">
    <property type="entry name" value="Cytochrome c"/>
    <property type="match status" value="1"/>
</dbReference>
<keyword evidence="7" id="KW-0732">Signal</keyword>
<keyword evidence="10" id="KW-1185">Reference proteome</keyword>
<evidence type="ECO:0000313" key="10">
    <source>
        <dbReference type="Proteomes" id="UP001143362"/>
    </source>
</evidence>
<sequence>MWLMTCRWFLLLLIFSVNQGNALERYEEGRAAYQQACAGCHESGQDGAPVPERAADWEDRSSLWEAVLFEHAQQGYLKMPARGGDSSVSDYDAEAAAEYMLGLVYPDRLRD</sequence>
<evidence type="ECO:0000256" key="2">
    <source>
        <dbReference type="ARBA" id="ARBA00022617"/>
    </source>
</evidence>
<proteinExistence type="predicted"/>
<accession>A0ABT3TJU5</accession>
<dbReference type="Pfam" id="PF13442">
    <property type="entry name" value="Cytochrome_CBB3"/>
    <property type="match status" value="1"/>
</dbReference>
<keyword evidence="1" id="KW-0813">Transport</keyword>
<gene>
    <name evidence="9" type="ORF">EYC98_17100</name>
</gene>
<protein>
    <submittedName>
        <fullName evidence="9">C-type cytochrome</fullName>
    </submittedName>
</protein>
<evidence type="ECO:0000259" key="8">
    <source>
        <dbReference type="PROSITE" id="PS51007"/>
    </source>
</evidence>
<reference evidence="9" key="1">
    <citation type="submission" date="2019-02" db="EMBL/GenBank/DDBJ databases">
        <authorList>
            <person name="Li S.-H."/>
        </authorList>
    </citation>
    <scope>NUCLEOTIDE SEQUENCE</scope>
    <source>
        <strain evidence="9">IMCC14734</strain>
    </source>
</reference>
<dbReference type="EMBL" id="SHNN01000003">
    <property type="protein sequence ID" value="MCX2982583.1"/>
    <property type="molecule type" value="Genomic_DNA"/>
</dbReference>
<dbReference type="Gene3D" id="1.10.760.10">
    <property type="entry name" value="Cytochrome c-like domain"/>
    <property type="match status" value="1"/>
</dbReference>
<keyword evidence="3 6" id="KW-0479">Metal-binding</keyword>
<dbReference type="PRINTS" id="PR00607">
    <property type="entry name" value="CYTCHROMECIE"/>
</dbReference>